<comment type="similarity">
    <text evidence="1">Belongs to the non-flavoprotein flavin reductase family.</text>
</comment>
<evidence type="ECO:0000256" key="2">
    <source>
        <dbReference type="ARBA" id="ARBA00023002"/>
    </source>
</evidence>
<dbReference type="eggNOG" id="COG1853">
    <property type="taxonomic scope" value="Bacteria"/>
</dbReference>
<dbReference type="InterPro" id="IPR012349">
    <property type="entry name" value="Split_barrel_FMN-bd"/>
</dbReference>
<evidence type="ECO:0000256" key="1">
    <source>
        <dbReference type="ARBA" id="ARBA00008898"/>
    </source>
</evidence>
<proteinExistence type="inferred from homology"/>
<dbReference type="EMBL" id="CP006850">
    <property type="protein sequence ID" value="AHH20657.1"/>
    <property type="molecule type" value="Genomic_DNA"/>
</dbReference>
<dbReference type="AlphaFoldDB" id="W5TN13"/>
<dbReference type="SMART" id="SM00903">
    <property type="entry name" value="Flavin_Reduct"/>
    <property type="match status" value="1"/>
</dbReference>
<keyword evidence="2" id="KW-0560">Oxidoreductase</keyword>
<evidence type="ECO:0000313" key="5">
    <source>
        <dbReference type="Proteomes" id="UP000019150"/>
    </source>
</evidence>
<dbReference type="PANTHER" id="PTHR30466">
    <property type="entry name" value="FLAVIN REDUCTASE"/>
    <property type="match status" value="1"/>
</dbReference>
<dbReference type="STRING" id="1415166.NONO_c58800"/>
<accession>W5TN13</accession>
<feature type="domain" description="Flavin reductase like" evidence="3">
    <location>
        <begin position="20"/>
        <end position="163"/>
    </location>
</feature>
<dbReference type="Gene3D" id="2.30.110.10">
    <property type="entry name" value="Electron Transport, Fmn-binding Protein, Chain A"/>
    <property type="match status" value="1"/>
</dbReference>
<dbReference type="Proteomes" id="UP000019150">
    <property type="component" value="Chromosome"/>
</dbReference>
<dbReference type="KEGG" id="nno:NONO_c58800"/>
<dbReference type="GO" id="GO:0042602">
    <property type="term" value="F:riboflavin reductase (NADPH) activity"/>
    <property type="evidence" value="ECO:0007669"/>
    <property type="project" value="TreeGrafter"/>
</dbReference>
<gene>
    <name evidence="4" type="ORF">NONO_c58800</name>
</gene>
<keyword evidence="5" id="KW-1185">Reference proteome</keyword>
<dbReference type="PATRIC" id="fig|1415166.3.peg.6059"/>
<name>W5TN13_9NOCA</name>
<reference evidence="4 5" key="1">
    <citation type="journal article" date="2014" name="Appl. Environ. Microbiol.">
        <title>Insights into the Microbial Degradation of Rubber and Gutta-Percha by Analysis of the Complete Genome of Nocardia nova SH22a.</title>
        <authorList>
            <person name="Luo Q."/>
            <person name="Hiessl S."/>
            <person name="Poehlein A."/>
            <person name="Daniel R."/>
            <person name="Steinbuchel A."/>
        </authorList>
    </citation>
    <scope>NUCLEOTIDE SEQUENCE [LARGE SCALE GENOMIC DNA]</scope>
    <source>
        <strain evidence="4">SH22a</strain>
    </source>
</reference>
<dbReference type="HOGENOM" id="CLU_059021_1_0_11"/>
<dbReference type="PANTHER" id="PTHR30466:SF11">
    <property type="entry name" value="FLAVIN-DEPENDENT MONOOXYGENASE, REDUCTASE SUBUNIT HSAB"/>
    <property type="match status" value="1"/>
</dbReference>
<dbReference type="Pfam" id="PF01613">
    <property type="entry name" value="Flavin_Reduct"/>
    <property type="match status" value="1"/>
</dbReference>
<evidence type="ECO:0000313" key="4">
    <source>
        <dbReference type="EMBL" id="AHH20657.1"/>
    </source>
</evidence>
<dbReference type="InterPro" id="IPR050268">
    <property type="entry name" value="NADH-dep_flavin_reductase"/>
</dbReference>
<dbReference type="InterPro" id="IPR002563">
    <property type="entry name" value="Flavin_Rdtase-like_dom"/>
</dbReference>
<protein>
    <submittedName>
        <fullName evidence="4">Flavin reductase-like protein</fullName>
    </submittedName>
</protein>
<dbReference type="GO" id="GO:0010181">
    <property type="term" value="F:FMN binding"/>
    <property type="evidence" value="ECO:0007669"/>
    <property type="project" value="InterPro"/>
</dbReference>
<organism evidence="4 5">
    <name type="scientific">Nocardia nova SH22a</name>
    <dbReference type="NCBI Taxonomy" id="1415166"/>
    <lineage>
        <taxon>Bacteria</taxon>
        <taxon>Bacillati</taxon>
        <taxon>Actinomycetota</taxon>
        <taxon>Actinomycetes</taxon>
        <taxon>Mycobacteriales</taxon>
        <taxon>Nocardiaceae</taxon>
        <taxon>Nocardia</taxon>
    </lineage>
</organism>
<sequence length="167" mass="17854">MEPAVQMDPAVPDATFKSVLGRFCTGVTVITALAEGQPVGFSCQSFSSLSLDPPAVAFFPARTSTSWPRIRAAGRFCVNILAHDQAEICRALARSGTDKFAGVDWVVSGNGAPRLDGALASIDCELDREIDGGDHTIVIARVTALSEHSEQPPLLFYRAGFERLHGH</sequence>
<dbReference type="SUPFAM" id="SSF50475">
    <property type="entry name" value="FMN-binding split barrel"/>
    <property type="match status" value="1"/>
</dbReference>
<evidence type="ECO:0000259" key="3">
    <source>
        <dbReference type="SMART" id="SM00903"/>
    </source>
</evidence>